<dbReference type="FunCoup" id="A0A074YV52">
    <property type="interactions" value="139"/>
</dbReference>
<dbReference type="PANTHER" id="PTHR48081">
    <property type="entry name" value="AB HYDROLASE SUPERFAMILY PROTEIN C4A8.06C"/>
    <property type="match status" value="1"/>
</dbReference>
<reference evidence="2 3" key="1">
    <citation type="journal article" date="2014" name="BMC Genomics">
        <title>Genome sequencing of four Aureobasidium pullulans varieties: biotechnological potential, stress tolerance, and description of new species.</title>
        <authorList>
            <person name="Gostin Ar C."/>
            <person name="Ohm R.A."/>
            <person name="Kogej T."/>
            <person name="Sonjak S."/>
            <person name="Turk M."/>
            <person name="Zajc J."/>
            <person name="Zalar P."/>
            <person name="Grube M."/>
            <person name="Sun H."/>
            <person name="Han J."/>
            <person name="Sharma A."/>
            <person name="Chiniquy J."/>
            <person name="Ngan C.Y."/>
            <person name="Lipzen A."/>
            <person name="Barry K."/>
            <person name="Grigoriev I.V."/>
            <person name="Gunde-Cimerman N."/>
        </authorList>
    </citation>
    <scope>NUCLEOTIDE SEQUENCE [LARGE SCALE GENOMIC DNA]</scope>
    <source>
        <strain evidence="2 3">EXF-2481</strain>
    </source>
</reference>
<dbReference type="RefSeq" id="XP_013339228.1">
    <property type="nucleotide sequence ID" value="XM_013483774.1"/>
</dbReference>
<dbReference type="PANTHER" id="PTHR48081:SF33">
    <property type="entry name" value="KYNURENINE FORMAMIDASE"/>
    <property type="match status" value="1"/>
</dbReference>
<dbReference type="EMBL" id="KL584786">
    <property type="protein sequence ID" value="KEQ90741.1"/>
    <property type="molecule type" value="Genomic_DNA"/>
</dbReference>
<name>A0A074YV52_AURSE</name>
<keyword evidence="3" id="KW-1185">Reference proteome</keyword>
<dbReference type="InParanoid" id="A0A074YV52"/>
<dbReference type="OrthoDB" id="420264at2759"/>
<protein>
    <submittedName>
        <fullName evidence="2">Uncharacterized protein</fullName>
    </submittedName>
</protein>
<dbReference type="InterPro" id="IPR029058">
    <property type="entry name" value="AB_hydrolase_fold"/>
</dbReference>
<dbReference type="GO" id="GO:0016787">
    <property type="term" value="F:hydrolase activity"/>
    <property type="evidence" value="ECO:0007669"/>
    <property type="project" value="UniProtKB-KW"/>
</dbReference>
<dbReference type="GeneID" id="25367767"/>
<dbReference type="Proteomes" id="UP000030641">
    <property type="component" value="Unassembled WGS sequence"/>
</dbReference>
<dbReference type="Gene3D" id="3.40.50.1820">
    <property type="entry name" value="alpha/beta hydrolase"/>
    <property type="match status" value="1"/>
</dbReference>
<evidence type="ECO:0000256" key="1">
    <source>
        <dbReference type="ARBA" id="ARBA00022801"/>
    </source>
</evidence>
<dbReference type="SUPFAM" id="SSF53474">
    <property type="entry name" value="alpha/beta-Hydrolases"/>
    <property type="match status" value="1"/>
</dbReference>
<evidence type="ECO:0000313" key="2">
    <source>
        <dbReference type="EMBL" id="KEQ90741.1"/>
    </source>
</evidence>
<proteinExistence type="predicted"/>
<sequence>MLDMNIMEPCISKQPKVLSWDDYLKVEAEAEATIDRNQLEIIETPYARHYNNLVGGSRVPRTHLDICVPKKQAEDPQQAVWLVYIHGGAWRDPMIDRKSFNTALELLLKDDRPHNIAGFVTLDYRLSPYPTHPTCPSLPGDPSRNVQHPVHVDDVYNTLVLLMDKTRRDMLFDIERGGAFGSPDLDGITNGRYVLCGHSCGASIAVQATALLANGALRPPVALLGIEGIYDIPALVATHTHPAYREFVTAAFGEEEKTWVTASPANISLKKWEGNVMLVQSNVDELVDMQQTDSMVEALVMGGWQRSSSTGKENKGKQISKVVINCLHDEVWEEGTELAKAIRDGTDKSWVTPAVQRMRTTGVKS</sequence>
<dbReference type="AlphaFoldDB" id="A0A074YV52"/>
<dbReference type="HOGENOM" id="CLU_016852_0_0_1"/>
<dbReference type="OMA" id="YWVIYIH"/>
<dbReference type="InterPro" id="IPR050300">
    <property type="entry name" value="GDXG_lipolytic_enzyme"/>
</dbReference>
<accession>A0A074YV52</accession>
<keyword evidence="1" id="KW-0378">Hydrolase</keyword>
<dbReference type="STRING" id="1043005.A0A074YV52"/>
<evidence type="ECO:0000313" key="3">
    <source>
        <dbReference type="Proteomes" id="UP000030641"/>
    </source>
</evidence>
<gene>
    <name evidence="2" type="ORF">AUEXF2481DRAFT_44792</name>
</gene>
<organism evidence="2 3">
    <name type="scientific">Aureobasidium subglaciale (strain EXF-2481)</name>
    <name type="common">Aureobasidium pullulans var. subglaciale</name>
    <dbReference type="NCBI Taxonomy" id="1043005"/>
    <lineage>
        <taxon>Eukaryota</taxon>
        <taxon>Fungi</taxon>
        <taxon>Dikarya</taxon>
        <taxon>Ascomycota</taxon>
        <taxon>Pezizomycotina</taxon>
        <taxon>Dothideomycetes</taxon>
        <taxon>Dothideomycetidae</taxon>
        <taxon>Dothideales</taxon>
        <taxon>Saccotheciaceae</taxon>
        <taxon>Aureobasidium</taxon>
    </lineage>
</organism>